<evidence type="ECO:0000256" key="13">
    <source>
        <dbReference type="ARBA" id="ARBA00023137"/>
    </source>
</evidence>
<keyword evidence="13" id="KW-0829">Tyrosine-protein kinase</keyword>
<dbReference type="CDD" id="cd09539">
    <property type="entry name" value="SAM_TNK-like"/>
    <property type="match status" value="1"/>
</dbReference>
<dbReference type="CDD" id="cd05040">
    <property type="entry name" value="PTKc_Ack_like"/>
    <property type="match status" value="1"/>
</dbReference>
<dbReference type="PANTHER" id="PTHR24418">
    <property type="entry name" value="TYROSINE-PROTEIN KINASE"/>
    <property type="match status" value="1"/>
</dbReference>
<evidence type="ECO:0000256" key="9">
    <source>
        <dbReference type="ARBA" id="ARBA00022741"/>
    </source>
</evidence>
<comment type="cofactor">
    <cofactor evidence="1">
        <name>Mg(2+)</name>
        <dbReference type="ChEBI" id="CHEBI:18420"/>
    </cofactor>
</comment>
<keyword evidence="12" id="KW-0460">Magnesium</keyword>
<keyword evidence="5" id="KW-0723">Serine/threonine-protein kinase</keyword>
<feature type="binding site" evidence="17">
    <location>
        <position position="182"/>
    </location>
    <ligand>
        <name>ATP</name>
        <dbReference type="ChEBI" id="CHEBI:30616"/>
    </ligand>
</feature>
<dbReference type="AlphaFoldDB" id="A0A437CCM8"/>
<keyword evidence="14" id="KW-0968">Cytoplasmic vesicle</keyword>
<dbReference type="GO" id="GO:0046872">
    <property type="term" value="F:metal ion binding"/>
    <property type="evidence" value="ECO:0007669"/>
    <property type="project" value="UniProtKB-KW"/>
</dbReference>
<keyword evidence="4" id="KW-0963">Cytoplasm</keyword>
<evidence type="ECO:0000256" key="1">
    <source>
        <dbReference type="ARBA" id="ARBA00001946"/>
    </source>
</evidence>
<evidence type="ECO:0000256" key="10">
    <source>
        <dbReference type="ARBA" id="ARBA00022777"/>
    </source>
</evidence>
<dbReference type="Proteomes" id="UP000283210">
    <property type="component" value="Chromosome 18"/>
</dbReference>
<dbReference type="GO" id="GO:0005524">
    <property type="term" value="F:ATP binding"/>
    <property type="evidence" value="ECO:0007669"/>
    <property type="project" value="UniProtKB-UniRule"/>
</dbReference>
<comment type="similarity">
    <text evidence="16">Belongs to the protein kinase superfamily. Tyr protein kinase family.</text>
</comment>
<gene>
    <name evidence="20" type="ORF">OJAV_G00182000</name>
</gene>
<dbReference type="InterPro" id="IPR037085">
    <property type="entry name" value="Cdc42-bd-like_dom_sf"/>
</dbReference>
<evidence type="ECO:0000256" key="18">
    <source>
        <dbReference type="SAM" id="MobiDB-lite"/>
    </source>
</evidence>
<dbReference type="InterPro" id="IPR020635">
    <property type="entry name" value="Tyr_kinase_cat_dom"/>
</dbReference>
<evidence type="ECO:0000256" key="15">
    <source>
        <dbReference type="ARBA" id="ARBA00047899"/>
    </source>
</evidence>
<evidence type="ECO:0000256" key="6">
    <source>
        <dbReference type="ARBA" id="ARBA00022679"/>
    </source>
</evidence>
<evidence type="ECO:0000256" key="8">
    <source>
        <dbReference type="ARBA" id="ARBA00022723"/>
    </source>
</evidence>
<keyword evidence="7" id="KW-0449">Lipoprotein</keyword>
<keyword evidence="21" id="KW-1185">Reference proteome</keyword>
<feature type="domain" description="Protein kinase" evidence="19">
    <location>
        <begin position="150"/>
        <end position="424"/>
    </location>
</feature>
<keyword evidence="9 17" id="KW-0547">Nucleotide-binding</keyword>
<comment type="catalytic activity">
    <reaction evidence="15">
        <text>L-threonyl-[protein] + ATP = O-phospho-L-threonyl-[protein] + ADP + H(+)</text>
        <dbReference type="Rhea" id="RHEA:46608"/>
        <dbReference type="Rhea" id="RHEA-COMP:11060"/>
        <dbReference type="Rhea" id="RHEA-COMP:11605"/>
        <dbReference type="ChEBI" id="CHEBI:15378"/>
        <dbReference type="ChEBI" id="CHEBI:30013"/>
        <dbReference type="ChEBI" id="CHEBI:30616"/>
        <dbReference type="ChEBI" id="CHEBI:61977"/>
        <dbReference type="ChEBI" id="CHEBI:456216"/>
        <dbReference type="EC" id="2.7.11.1"/>
    </reaction>
</comment>
<dbReference type="Gene3D" id="1.10.510.10">
    <property type="entry name" value="Transferase(Phosphotransferase) domain 1"/>
    <property type="match status" value="1"/>
</dbReference>
<feature type="compositionally biased region" description="Basic and acidic residues" evidence="18">
    <location>
        <begin position="664"/>
        <end position="680"/>
    </location>
</feature>
<dbReference type="Pfam" id="PF07714">
    <property type="entry name" value="PK_Tyr_Ser-Thr"/>
    <property type="match status" value="1"/>
</dbReference>
<keyword evidence="8" id="KW-0479">Metal-binding</keyword>
<protein>
    <recommendedName>
        <fullName evidence="19">Protein kinase domain-containing protein</fullName>
    </recommendedName>
</protein>
<dbReference type="PROSITE" id="PS00109">
    <property type="entry name" value="PROTEIN_KINASE_TYR"/>
    <property type="match status" value="1"/>
</dbReference>
<dbReference type="InterPro" id="IPR055175">
    <property type="entry name" value="ACK/TNK-like_SAM"/>
</dbReference>
<dbReference type="CDD" id="cd14328">
    <property type="entry name" value="UBA_TNK1"/>
    <property type="match status" value="1"/>
</dbReference>
<feature type="region of interest" description="Disordered" evidence="18">
    <location>
        <begin position="655"/>
        <end position="681"/>
    </location>
</feature>
<dbReference type="SMART" id="SM00219">
    <property type="entry name" value="TyrKc"/>
    <property type="match status" value="1"/>
</dbReference>
<dbReference type="InterPro" id="IPR000719">
    <property type="entry name" value="Prot_kinase_dom"/>
</dbReference>
<keyword evidence="6" id="KW-0808">Transferase</keyword>
<proteinExistence type="inferred from homology"/>
<comment type="subcellular location">
    <subcellularLocation>
        <location evidence="2">Cytoplasmic vesicle</location>
        <location evidence="2">Clathrin-coated vesicle</location>
    </subcellularLocation>
</comment>
<evidence type="ECO:0000256" key="2">
    <source>
        <dbReference type="ARBA" id="ARBA00004132"/>
    </source>
</evidence>
<evidence type="ECO:0000256" key="12">
    <source>
        <dbReference type="ARBA" id="ARBA00022842"/>
    </source>
</evidence>
<dbReference type="InterPro" id="IPR008266">
    <property type="entry name" value="Tyr_kinase_AS"/>
</dbReference>
<dbReference type="InterPro" id="IPR049587">
    <property type="entry name" value="TNK-like_SAM"/>
</dbReference>
<evidence type="ECO:0000256" key="14">
    <source>
        <dbReference type="ARBA" id="ARBA00023329"/>
    </source>
</evidence>
<dbReference type="InterPro" id="IPR015116">
    <property type="entry name" value="Cdc42-bd-like"/>
</dbReference>
<dbReference type="Pfam" id="PF09027">
    <property type="entry name" value="GTPase_binding"/>
    <property type="match status" value="1"/>
</dbReference>
<dbReference type="FunFam" id="1.10.510.10:FF:000080">
    <property type="entry name" value="Putative activated CDC42 kinase 1"/>
    <property type="match status" value="1"/>
</dbReference>
<dbReference type="OrthoDB" id="635774at2759"/>
<dbReference type="PROSITE" id="PS00107">
    <property type="entry name" value="PROTEIN_KINASE_ATP"/>
    <property type="match status" value="1"/>
</dbReference>
<dbReference type="Gene3D" id="4.10.680.10">
    <property type="entry name" value="Cdc42-like binding domain"/>
    <property type="match status" value="1"/>
</dbReference>
<keyword evidence="3" id="KW-0728">SH3 domain</keyword>
<dbReference type="InterPro" id="IPR050198">
    <property type="entry name" value="Non-receptor_tyrosine_kinases"/>
</dbReference>
<dbReference type="PROSITE" id="PS50011">
    <property type="entry name" value="PROTEIN_KINASE_DOM"/>
    <property type="match status" value="1"/>
</dbReference>
<dbReference type="PRINTS" id="PR00109">
    <property type="entry name" value="TYRKINASE"/>
</dbReference>
<keyword evidence="11 17" id="KW-0067">ATP-binding</keyword>
<reference evidence="20 21" key="2">
    <citation type="submission" date="2019-01" db="EMBL/GenBank/DDBJ databases">
        <title>A chromosome length genome reference of the Java medaka (oryzias javanicus).</title>
        <authorList>
            <person name="Herpin A."/>
            <person name="Takehana Y."/>
            <person name="Naruse K."/>
            <person name="Ansai S."/>
            <person name="Kawaguchi M."/>
        </authorList>
    </citation>
    <scope>NUCLEOTIDE SEQUENCE [LARGE SCALE GENOMIC DNA]</scope>
    <source>
        <strain evidence="20">RS831</strain>
        <tissue evidence="20">Whole body</tissue>
    </source>
</reference>
<accession>A0A437CCM8</accession>
<dbReference type="GO" id="GO:0004713">
    <property type="term" value="F:protein tyrosine kinase activity"/>
    <property type="evidence" value="ECO:0007669"/>
    <property type="project" value="UniProtKB-KW"/>
</dbReference>
<evidence type="ECO:0000256" key="3">
    <source>
        <dbReference type="ARBA" id="ARBA00022443"/>
    </source>
</evidence>
<dbReference type="InterPro" id="IPR017441">
    <property type="entry name" value="Protein_kinase_ATP_BS"/>
</dbReference>
<dbReference type="GO" id="GO:0030136">
    <property type="term" value="C:clathrin-coated vesicle"/>
    <property type="evidence" value="ECO:0007669"/>
    <property type="project" value="UniProtKB-SubCell"/>
</dbReference>
<dbReference type="InterPro" id="IPR001245">
    <property type="entry name" value="Ser-Thr/Tyr_kinase_cat_dom"/>
</dbReference>
<evidence type="ECO:0000256" key="5">
    <source>
        <dbReference type="ARBA" id="ARBA00022527"/>
    </source>
</evidence>
<dbReference type="SUPFAM" id="SSF56112">
    <property type="entry name" value="Protein kinase-like (PK-like)"/>
    <property type="match status" value="1"/>
</dbReference>
<evidence type="ECO:0000259" key="19">
    <source>
        <dbReference type="PROSITE" id="PS50011"/>
    </source>
</evidence>
<evidence type="ECO:0000256" key="17">
    <source>
        <dbReference type="PROSITE-ProRule" id="PRU10141"/>
    </source>
</evidence>
<dbReference type="EMBL" id="CM012454">
    <property type="protein sequence ID" value="RVE60549.1"/>
    <property type="molecule type" value="Genomic_DNA"/>
</dbReference>
<evidence type="ECO:0000256" key="4">
    <source>
        <dbReference type="ARBA" id="ARBA00022490"/>
    </source>
</evidence>
<evidence type="ECO:0000256" key="16">
    <source>
        <dbReference type="ARBA" id="ARBA00060742"/>
    </source>
</evidence>
<evidence type="ECO:0000256" key="11">
    <source>
        <dbReference type="ARBA" id="ARBA00022840"/>
    </source>
</evidence>
<evidence type="ECO:0000313" key="20">
    <source>
        <dbReference type="EMBL" id="RVE60549.1"/>
    </source>
</evidence>
<feature type="compositionally biased region" description="Basic and acidic residues" evidence="18">
    <location>
        <begin position="512"/>
        <end position="530"/>
    </location>
</feature>
<dbReference type="GO" id="GO:0004674">
    <property type="term" value="F:protein serine/threonine kinase activity"/>
    <property type="evidence" value="ECO:0007669"/>
    <property type="project" value="UniProtKB-KW"/>
</dbReference>
<organism evidence="20 21">
    <name type="scientific">Oryzias javanicus</name>
    <name type="common">Javanese ricefish</name>
    <name type="synonym">Aplocheilus javanicus</name>
    <dbReference type="NCBI Taxonomy" id="123683"/>
    <lineage>
        <taxon>Eukaryota</taxon>
        <taxon>Metazoa</taxon>
        <taxon>Chordata</taxon>
        <taxon>Craniata</taxon>
        <taxon>Vertebrata</taxon>
        <taxon>Euteleostomi</taxon>
        <taxon>Actinopterygii</taxon>
        <taxon>Neopterygii</taxon>
        <taxon>Teleostei</taxon>
        <taxon>Neoteleostei</taxon>
        <taxon>Acanthomorphata</taxon>
        <taxon>Ovalentaria</taxon>
        <taxon>Atherinomorphae</taxon>
        <taxon>Beloniformes</taxon>
        <taxon>Adrianichthyidae</taxon>
        <taxon>Oryziinae</taxon>
        <taxon>Oryzias</taxon>
    </lineage>
</organism>
<name>A0A437CCM8_ORYJA</name>
<dbReference type="FunFam" id="3.30.200.20:FF:000107">
    <property type="entry name" value="Putative activated CDC42 kinase 1"/>
    <property type="match status" value="1"/>
</dbReference>
<dbReference type="InterPro" id="IPR011009">
    <property type="entry name" value="Kinase-like_dom_sf"/>
</dbReference>
<feature type="region of interest" description="Disordered" evidence="18">
    <location>
        <begin position="508"/>
        <end position="531"/>
    </location>
</feature>
<sequence>MSALFWWLRELRIRCVWLKRGQSATERRLDKRPVSQVMLMDQDTQWLFQLLAEVQLEKFYPRIKDGLNITRIDHFNYVKESDLEQIGISKPAQRRLWEALRRYKSSARSRSKGSSNRSADVGEHWGGGVPNLGLEAGARALPSLIQDNELVLGEKLGSGSFGVVRKGEWHTPTGRVLPVAVKSLKSDMSRQADTLTDFLQEVTVMQSLDHINIIHLYGVVLTQPLKMVTELAPGGSLYDILRSRQFDYPLLRLWLFATQIAAGMEYLESRRFIHRDLAARNVLLAAKELVKIGDFGLMRGLSQEKDHYVMSAHRRIPFAWCAPESLRVGSFSHASDVWMYGVTLWEMFTFCEEPWFGLSGRQILWRVEREGERLEKPPDCPQELYAIIKQCWALIPADRPSFAQLTTMVTEAKPMEVHVTRDFVEPRKLQLAASDVVTVLEHGKELAEWRGQNQKTLAVGLFPAILAVPASINTPPIQTGTPAFISPPVKGSLQHTGHGDVQMENSWGSPARLEDGGWRPGPAREREPSNLRKMAGMSRSLESVLSGPPPRGQTPGAVRVDQHGRILPPVMMAHSIMVPPDVRRMSEANINPPPRPPLPNLKHLHIRGTKKPPPMYPASAASWGTQFAAQKPAQTQQQPPQGAVIGSNLVKMAQLNRSTPQLDEEPRERDRTREREKLQSQRESLVAQVMEAVHGVTIEEVQSALQRNDGNPVRAEQQLKLEQLYSLSLCSKEDCYKILTRYQWNLQLASRYLFRWSREDRAAASERERPQISAERRV</sequence>
<dbReference type="Gene3D" id="3.30.200.20">
    <property type="entry name" value="Phosphorylase Kinase, domain 1"/>
    <property type="match status" value="1"/>
</dbReference>
<dbReference type="Pfam" id="PF22931">
    <property type="entry name" value="SAM_TNK"/>
    <property type="match status" value="1"/>
</dbReference>
<keyword evidence="7" id="KW-0519">Myristate</keyword>
<evidence type="ECO:0000313" key="21">
    <source>
        <dbReference type="Proteomes" id="UP000283210"/>
    </source>
</evidence>
<keyword evidence="10" id="KW-0418">Kinase</keyword>
<reference evidence="20 21" key="1">
    <citation type="submission" date="2018-11" db="EMBL/GenBank/DDBJ databases">
        <authorList>
            <person name="Lopez-Roques C."/>
            <person name="Donnadieu C."/>
            <person name="Bouchez O."/>
            <person name="Klopp C."/>
            <person name="Cabau C."/>
            <person name="Zahm M."/>
        </authorList>
    </citation>
    <scope>NUCLEOTIDE SEQUENCE [LARGE SCALE GENOMIC DNA]</scope>
    <source>
        <strain evidence="20">RS831</strain>
        <tissue evidence="20">Whole body</tissue>
    </source>
</reference>
<evidence type="ECO:0000256" key="7">
    <source>
        <dbReference type="ARBA" id="ARBA00022707"/>
    </source>
</evidence>